<dbReference type="Proteomes" id="UP000198393">
    <property type="component" value="Unassembled WGS sequence"/>
</dbReference>
<reference evidence="2 3" key="1">
    <citation type="submission" date="2017-06" db="EMBL/GenBank/DDBJ databases">
        <authorList>
            <person name="Kim H.J."/>
            <person name="Triplett B.A."/>
        </authorList>
    </citation>
    <scope>NUCLEOTIDE SEQUENCE [LARGE SCALE GENOMIC DNA]</scope>
    <source>
        <strain evidence="2 3">DSM 19307</strain>
    </source>
</reference>
<gene>
    <name evidence="2" type="ORF">SAMN05421640_2939</name>
</gene>
<dbReference type="RefSeq" id="WP_089357635.1">
    <property type="nucleotide sequence ID" value="NZ_FZPD01000005.1"/>
</dbReference>
<dbReference type="AlphaFoldDB" id="A0A239L4S6"/>
<dbReference type="EMBL" id="FZPD01000005">
    <property type="protein sequence ID" value="SNT24823.1"/>
    <property type="molecule type" value="Genomic_DNA"/>
</dbReference>
<feature type="transmembrane region" description="Helical" evidence="1">
    <location>
        <begin position="42"/>
        <end position="64"/>
    </location>
</feature>
<evidence type="ECO:0000256" key="1">
    <source>
        <dbReference type="SAM" id="Phobius"/>
    </source>
</evidence>
<evidence type="ECO:0000313" key="2">
    <source>
        <dbReference type="EMBL" id="SNT24823.1"/>
    </source>
</evidence>
<protein>
    <submittedName>
        <fullName evidence="2">Uncharacterized protein</fullName>
    </submittedName>
</protein>
<proteinExistence type="predicted"/>
<sequence length="190" mass="21962">MEFEKMQKIWNEQKGETMYAIDQQALHNSIGRKKDAASRRINTVEIALMAINSIVAVILLVDAITDKEGLWDYAGAGIMALTVAFLAFFRIRRKKKEDTFDRSLMGELDHAIANSHSMIQIATMMIYYYLIPIGVFVLGKMLYFGASMEKWLFMIGMFALAFFLVRWERKACHVPRQRNLLALKRKLLED</sequence>
<keyword evidence="1" id="KW-0472">Membrane</keyword>
<feature type="transmembrane region" description="Helical" evidence="1">
    <location>
        <begin position="151"/>
        <end position="167"/>
    </location>
</feature>
<dbReference type="OrthoDB" id="979241at2"/>
<name>A0A239L4S6_EKHLU</name>
<organism evidence="2 3">
    <name type="scientific">Ekhidna lutea</name>
    <dbReference type="NCBI Taxonomy" id="447679"/>
    <lineage>
        <taxon>Bacteria</taxon>
        <taxon>Pseudomonadati</taxon>
        <taxon>Bacteroidota</taxon>
        <taxon>Cytophagia</taxon>
        <taxon>Cytophagales</taxon>
        <taxon>Reichenbachiellaceae</taxon>
        <taxon>Ekhidna</taxon>
    </lineage>
</organism>
<keyword evidence="1" id="KW-1133">Transmembrane helix</keyword>
<evidence type="ECO:0000313" key="3">
    <source>
        <dbReference type="Proteomes" id="UP000198393"/>
    </source>
</evidence>
<keyword evidence="1" id="KW-0812">Transmembrane</keyword>
<keyword evidence="3" id="KW-1185">Reference proteome</keyword>
<feature type="transmembrane region" description="Helical" evidence="1">
    <location>
        <begin position="70"/>
        <end position="89"/>
    </location>
</feature>
<accession>A0A239L4S6</accession>
<feature type="transmembrane region" description="Helical" evidence="1">
    <location>
        <begin position="126"/>
        <end position="145"/>
    </location>
</feature>